<comment type="caution">
    <text evidence="9">The sequence shown here is derived from an EMBL/GenBank/DDBJ whole genome shotgun (WGS) entry which is preliminary data.</text>
</comment>
<keyword evidence="4" id="KW-0081">Bacteriolytic enzyme</keyword>
<dbReference type="AlphaFoldDB" id="A0AAD4K029"/>
<feature type="disulfide bond" evidence="7">
    <location>
        <begin position="142"/>
        <end position="147"/>
    </location>
</feature>
<keyword evidence="8" id="KW-0812">Transmembrane</keyword>
<dbReference type="PANTHER" id="PTHR11195:SF22">
    <property type="entry name" value="LYSOZYME"/>
    <property type="match status" value="1"/>
</dbReference>
<comment type="catalytic activity">
    <reaction evidence="1">
        <text>Hydrolysis of (1-&gt;4)-beta-linkages between N-acetylmuramic acid and N-acetyl-D-glucosamine residues in a peptidoglycan and between N-acetyl-D-glucosamine residues in chitodextrins.</text>
        <dbReference type="EC" id="3.2.1.17"/>
    </reaction>
</comment>
<keyword evidence="8" id="KW-0472">Membrane</keyword>
<evidence type="ECO:0000313" key="10">
    <source>
        <dbReference type="Proteomes" id="UP001200034"/>
    </source>
</evidence>
<keyword evidence="7" id="KW-1015">Disulfide bond</keyword>
<protein>
    <recommendedName>
        <fullName evidence="2">lysozyme</fullName>
        <ecNumber evidence="2">3.2.1.17</ecNumber>
    </recommendedName>
</protein>
<feature type="disulfide bond" evidence="7">
    <location>
        <begin position="126"/>
        <end position="222"/>
    </location>
</feature>
<keyword evidence="5" id="KW-0378">Hydrolase</keyword>
<dbReference type="GO" id="GO:0003796">
    <property type="term" value="F:lysozyme activity"/>
    <property type="evidence" value="ECO:0007669"/>
    <property type="project" value="UniProtKB-EC"/>
</dbReference>
<keyword evidence="3" id="KW-0929">Antimicrobial</keyword>
<dbReference type="GO" id="GO:0031640">
    <property type="term" value="P:killing of cells of another organism"/>
    <property type="evidence" value="ECO:0007669"/>
    <property type="project" value="UniProtKB-KW"/>
</dbReference>
<dbReference type="PANTHER" id="PTHR11195">
    <property type="entry name" value="DESTABILASE-RELATED"/>
    <property type="match status" value="1"/>
</dbReference>
<evidence type="ECO:0000256" key="7">
    <source>
        <dbReference type="PIRSR" id="PIRSR608597-3"/>
    </source>
</evidence>
<organism evidence="9 10">
    <name type="scientific">Drosophila rubida</name>
    <dbReference type="NCBI Taxonomy" id="30044"/>
    <lineage>
        <taxon>Eukaryota</taxon>
        <taxon>Metazoa</taxon>
        <taxon>Ecdysozoa</taxon>
        <taxon>Arthropoda</taxon>
        <taxon>Hexapoda</taxon>
        <taxon>Insecta</taxon>
        <taxon>Pterygota</taxon>
        <taxon>Neoptera</taxon>
        <taxon>Endopterygota</taxon>
        <taxon>Diptera</taxon>
        <taxon>Brachycera</taxon>
        <taxon>Muscomorpha</taxon>
        <taxon>Ephydroidea</taxon>
        <taxon>Drosophilidae</taxon>
        <taxon>Drosophila</taxon>
    </lineage>
</organism>
<name>A0AAD4K029_9MUSC</name>
<evidence type="ECO:0000256" key="2">
    <source>
        <dbReference type="ARBA" id="ARBA00012732"/>
    </source>
</evidence>
<sequence length="261" mass="28945">MTTIPNGSAAQPTTVAAIEVEPEADVQPAAHAAAAYVELLNEPPPAEQAQPRLGKLGRFSIKRLLSSAAIFLSLMLILGAIFMHVKQQNRLGRINYNYGEEELKPQMYYAANETSTPTPTPLDELCLWCIAQTRSRRNPVKCGDTNCGIYGISKFYWQDALLSPYFKANEANPFSPDHFERSIDPATDYEGCVSDSGCGAAIVRGYMELYGRDCNGDGVIECQDHIMLHMLGPTGCKTQPLPDIFRKRMEGCMEIRELKFK</sequence>
<dbReference type="PROSITE" id="PS51909">
    <property type="entry name" value="LYSOZYME_I"/>
    <property type="match status" value="1"/>
</dbReference>
<proteinExistence type="predicted"/>
<dbReference type="InterPro" id="IPR008597">
    <property type="entry name" value="Invert_lysozyme"/>
</dbReference>
<dbReference type="Gene3D" id="1.10.530.10">
    <property type="match status" value="1"/>
</dbReference>
<dbReference type="Pfam" id="PF05497">
    <property type="entry name" value="Destabilase"/>
    <property type="match status" value="1"/>
</dbReference>
<dbReference type="EC" id="3.2.1.17" evidence="2"/>
<reference evidence="9" key="1">
    <citation type="journal article" date="2021" name="Mol. Ecol. Resour.">
        <title>Phylogenomic analyses of the genus Drosophila reveals genomic signals of climate adaptation.</title>
        <authorList>
            <person name="Li F."/>
            <person name="Rane R.V."/>
            <person name="Luria V."/>
            <person name="Xiong Z."/>
            <person name="Chen J."/>
            <person name="Li Z."/>
            <person name="Catullo R.A."/>
            <person name="Griffin P.C."/>
            <person name="Schiffer M."/>
            <person name="Pearce S."/>
            <person name="Lee S.F."/>
            <person name="McElroy K."/>
            <person name="Stocker A."/>
            <person name="Shirriffs J."/>
            <person name="Cockerell F."/>
            <person name="Coppin C."/>
            <person name="Sgro C.M."/>
            <person name="Karger A."/>
            <person name="Cain J.W."/>
            <person name="Weber J.A."/>
            <person name="Santpere G."/>
            <person name="Kirschner M.W."/>
            <person name="Hoffmann A.A."/>
            <person name="Oakeshott J.G."/>
            <person name="Zhang G."/>
        </authorList>
    </citation>
    <scope>NUCLEOTIDE SEQUENCE</scope>
    <source>
        <strain evidence="9">BGI-SZ-2011g</strain>
    </source>
</reference>
<evidence type="ECO:0000256" key="4">
    <source>
        <dbReference type="ARBA" id="ARBA00022638"/>
    </source>
</evidence>
<evidence type="ECO:0000256" key="1">
    <source>
        <dbReference type="ARBA" id="ARBA00000632"/>
    </source>
</evidence>
<evidence type="ECO:0000256" key="6">
    <source>
        <dbReference type="ARBA" id="ARBA00023295"/>
    </source>
</evidence>
<feature type="disulfide bond" evidence="7">
    <location>
        <begin position="192"/>
        <end position="198"/>
    </location>
</feature>
<evidence type="ECO:0000256" key="8">
    <source>
        <dbReference type="SAM" id="Phobius"/>
    </source>
</evidence>
<feature type="transmembrane region" description="Helical" evidence="8">
    <location>
        <begin position="64"/>
        <end position="85"/>
    </location>
</feature>
<accession>A0AAD4K029</accession>
<dbReference type="EMBL" id="JAJJHW010002585">
    <property type="protein sequence ID" value="KAH8371112.1"/>
    <property type="molecule type" value="Genomic_DNA"/>
</dbReference>
<dbReference type="CDD" id="cd16890">
    <property type="entry name" value="lyz_i"/>
    <property type="match status" value="1"/>
</dbReference>
<keyword evidence="6" id="KW-0326">Glycosidase</keyword>
<dbReference type="GO" id="GO:0042742">
    <property type="term" value="P:defense response to bacterium"/>
    <property type="evidence" value="ECO:0007669"/>
    <property type="project" value="UniProtKB-KW"/>
</dbReference>
<gene>
    <name evidence="9" type="ORF">KR093_006275</name>
</gene>
<evidence type="ECO:0000256" key="3">
    <source>
        <dbReference type="ARBA" id="ARBA00022529"/>
    </source>
</evidence>
<keyword evidence="8" id="KW-1133">Transmembrane helix</keyword>
<evidence type="ECO:0000313" key="9">
    <source>
        <dbReference type="EMBL" id="KAH8371112.1"/>
    </source>
</evidence>
<evidence type="ECO:0000256" key="5">
    <source>
        <dbReference type="ARBA" id="ARBA00022801"/>
    </source>
</evidence>
<dbReference type="Proteomes" id="UP001200034">
    <property type="component" value="Unassembled WGS sequence"/>
</dbReference>
<keyword evidence="10" id="KW-1185">Reference proteome</keyword>